<evidence type="ECO:0000313" key="6">
    <source>
        <dbReference type="EMBL" id="EKC54572.1"/>
    </source>
</evidence>
<comment type="subcellular location">
    <subcellularLocation>
        <location evidence="1">Endoplasmic reticulum membrane</location>
        <topology evidence="1">Single-pass membrane protein</topology>
    </subcellularLocation>
</comment>
<proteinExistence type="predicted"/>
<keyword evidence="5" id="KW-0472">Membrane</keyword>
<gene>
    <name evidence="6" type="ORF">OBE_12012</name>
</gene>
<dbReference type="PANTHER" id="PTHR12154:SF4">
    <property type="entry name" value="UDP-N-ACETYLGLUCOSAMINE TRANSFERASE SUBUNIT ALG14 HOMOLOG"/>
    <property type="match status" value="1"/>
</dbReference>
<evidence type="ECO:0000256" key="3">
    <source>
        <dbReference type="ARBA" id="ARBA00022824"/>
    </source>
</evidence>
<name>K1S1E7_9ZZZZ</name>
<dbReference type="Pfam" id="PF08660">
    <property type="entry name" value="Alg14"/>
    <property type="match status" value="1"/>
</dbReference>
<dbReference type="PANTHER" id="PTHR12154">
    <property type="entry name" value="GLYCOSYL TRANSFERASE-RELATED"/>
    <property type="match status" value="1"/>
</dbReference>
<dbReference type="GO" id="GO:0006488">
    <property type="term" value="P:dolichol-linked oligosaccharide biosynthetic process"/>
    <property type="evidence" value="ECO:0007669"/>
    <property type="project" value="InterPro"/>
</dbReference>
<dbReference type="InterPro" id="IPR013969">
    <property type="entry name" value="Oligosacch_biosynth_Alg14"/>
</dbReference>
<dbReference type="Gene3D" id="3.40.50.2000">
    <property type="entry name" value="Glycogen Phosphorylase B"/>
    <property type="match status" value="1"/>
</dbReference>
<reference evidence="6" key="1">
    <citation type="journal article" date="2013" name="Environ. Microbiol.">
        <title>Microbiota from the distal guts of lean and obese adolescents exhibit partial functional redundancy besides clear differences in community structure.</title>
        <authorList>
            <person name="Ferrer M."/>
            <person name="Ruiz A."/>
            <person name="Lanza F."/>
            <person name="Haange S.B."/>
            <person name="Oberbach A."/>
            <person name="Till H."/>
            <person name="Bargiela R."/>
            <person name="Campoy C."/>
            <person name="Segura M.T."/>
            <person name="Richter M."/>
            <person name="von Bergen M."/>
            <person name="Seifert J."/>
            <person name="Suarez A."/>
        </authorList>
    </citation>
    <scope>NUCLEOTIDE SEQUENCE</scope>
</reference>
<evidence type="ECO:0000256" key="2">
    <source>
        <dbReference type="ARBA" id="ARBA00022692"/>
    </source>
</evidence>
<comment type="caution">
    <text evidence="6">The sequence shown here is derived from an EMBL/GenBank/DDBJ whole genome shotgun (WGS) entry which is preliminary data.</text>
</comment>
<dbReference type="GO" id="GO:0005789">
    <property type="term" value="C:endoplasmic reticulum membrane"/>
    <property type="evidence" value="ECO:0007669"/>
    <property type="project" value="UniProtKB-SubCell"/>
</dbReference>
<keyword evidence="4" id="KW-1133">Transmembrane helix</keyword>
<evidence type="ECO:0000256" key="4">
    <source>
        <dbReference type="ARBA" id="ARBA00022989"/>
    </source>
</evidence>
<keyword evidence="2" id="KW-0812">Transmembrane</keyword>
<evidence type="ECO:0000256" key="5">
    <source>
        <dbReference type="ARBA" id="ARBA00023136"/>
    </source>
</evidence>
<evidence type="ECO:0000256" key="1">
    <source>
        <dbReference type="ARBA" id="ARBA00004389"/>
    </source>
</evidence>
<dbReference type="NCBIfam" id="NF041549">
    <property type="entry name" value="PssD"/>
    <property type="match status" value="1"/>
</dbReference>
<dbReference type="AlphaFoldDB" id="K1S1E7"/>
<keyword evidence="3" id="KW-0256">Endoplasmic reticulum</keyword>
<organism evidence="6">
    <name type="scientific">human gut metagenome</name>
    <dbReference type="NCBI Taxonomy" id="408170"/>
    <lineage>
        <taxon>unclassified sequences</taxon>
        <taxon>metagenomes</taxon>
        <taxon>organismal metagenomes</taxon>
    </lineage>
</organism>
<dbReference type="EMBL" id="AJWZ01008267">
    <property type="protein sequence ID" value="EKC54572.1"/>
    <property type="molecule type" value="Genomic_DNA"/>
</dbReference>
<accession>K1S1E7</accession>
<dbReference type="SUPFAM" id="SSF53756">
    <property type="entry name" value="UDP-Glycosyltransferase/glycogen phosphorylase"/>
    <property type="match status" value="1"/>
</dbReference>
<sequence>MSVMKKKRVLFISSTGGHLSEMMKLSSCFDRYEYYIVTEKTKSNLSLRDKYGKRVSFLVYGTKDHLFSYIFKLLFNCIKSIYLYFKIHPDYIITTGTHTAGPICYFGKIFGSRVIYIETFANITTKTITGKLIYPIADLFVVQWKSMLELYPKAKFGGWIF</sequence>
<dbReference type="GO" id="GO:0004577">
    <property type="term" value="F:N-acetylglucosaminyldiphosphodolichol N-acetylglucosaminyltransferase activity"/>
    <property type="evidence" value="ECO:0007669"/>
    <property type="project" value="TreeGrafter"/>
</dbReference>
<protein>
    <submittedName>
        <fullName evidence="6">Oligosaccharide biosynthesis protein Alg14 like protein</fullName>
    </submittedName>
</protein>